<dbReference type="SMART" id="SM00739">
    <property type="entry name" value="KOW"/>
    <property type="match status" value="2"/>
</dbReference>
<protein>
    <recommendedName>
        <fullName evidence="5">G-patch domain-containing protein</fullName>
    </recommendedName>
</protein>
<dbReference type="GO" id="GO:0005681">
    <property type="term" value="C:spliceosomal complex"/>
    <property type="evidence" value="ECO:0007669"/>
    <property type="project" value="TreeGrafter"/>
</dbReference>
<dbReference type="InterPro" id="IPR000467">
    <property type="entry name" value="G_patch_dom"/>
</dbReference>
<feature type="compositionally biased region" description="Basic and acidic residues" evidence="4">
    <location>
        <begin position="301"/>
        <end position="344"/>
    </location>
</feature>
<keyword evidence="3" id="KW-0539">Nucleus</keyword>
<organism evidence="6 7">
    <name type="scientific">Rhododendron simsii</name>
    <name type="common">Sims's rhododendron</name>
    <dbReference type="NCBI Taxonomy" id="118357"/>
    <lineage>
        <taxon>Eukaryota</taxon>
        <taxon>Viridiplantae</taxon>
        <taxon>Streptophyta</taxon>
        <taxon>Embryophyta</taxon>
        <taxon>Tracheophyta</taxon>
        <taxon>Spermatophyta</taxon>
        <taxon>Magnoliopsida</taxon>
        <taxon>eudicotyledons</taxon>
        <taxon>Gunneridae</taxon>
        <taxon>Pentapetalae</taxon>
        <taxon>asterids</taxon>
        <taxon>Ericales</taxon>
        <taxon>Ericaceae</taxon>
        <taxon>Ericoideae</taxon>
        <taxon>Rhodoreae</taxon>
        <taxon>Rhododendron</taxon>
    </lineage>
</organism>
<comment type="subcellular location">
    <subcellularLocation>
        <location evidence="1">Nucleus</location>
    </subcellularLocation>
</comment>
<dbReference type="AlphaFoldDB" id="A0A834LW07"/>
<dbReference type="InterPro" id="IPR008991">
    <property type="entry name" value="Translation_prot_SH3-like_sf"/>
</dbReference>
<dbReference type="GO" id="GO:0003676">
    <property type="term" value="F:nucleic acid binding"/>
    <property type="evidence" value="ECO:0007669"/>
    <property type="project" value="InterPro"/>
</dbReference>
<sequence length="472" mass="52151">MKLSFSIPPKPSSKQQQTNPKPFAAADQDPSKPTNKEYLTEFDASKTPSSAQNQPNKLVIPPIPNEYRPHKKMKNLELPLRPSDRPDLRFELENPSASDAADGGPHMSYGLNLRDLNAGNNVGKPESVERVMLEKLKEDLSRLPDDNGPDEYADMPVEGFGAALLAGYGWYEGRGIGRNAKGDVKVVQYEKRTAKEGLGFTSDMLPTNNNSDKKKRGGEKGLGFSVGNVVRIVGGRDVGLKGRVVEVVPGGGFIVVKLSRSEEEVKVRIGDVAELGSVEEERCLRKLKELKIQGSKDEVVSGDAGRTKFKDSRRDSKGEGVEDRRKDEKRGREGGRRSEKREEMTGTTNPLPWLTNHIRVRIISKELKGGRLYLKKGEVVDMVGPTSCDISMDDSRELIQGVNQDILETVVPRRGGAVVVLYGKHKGAYGNLVERDMDKETGIVRDADTHELLNVRLEQIAEFIGDPSYIGY</sequence>
<dbReference type="InterPro" id="IPR005824">
    <property type="entry name" value="KOW"/>
</dbReference>
<feature type="domain" description="G-patch" evidence="5">
    <location>
        <begin position="157"/>
        <end position="203"/>
    </location>
</feature>
<feature type="region of interest" description="Disordered" evidence="4">
    <location>
        <begin position="301"/>
        <end position="351"/>
    </location>
</feature>
<dbReference type="OrthoDB" id="5577072at2759"/>
<accession>A0A834LW07</accession>
<evidence type="ECO:0000259" key="5">
    <source>
        <dbReference type="PROSITE" id="PS50174"/>
    </source>
</evidence>
<evidence type="ECO:0000256" key="4">
    <source>
        <dbReference type="SAM" id="MobiDB-lite"/>
    </source>
</evidence>
<feature type="compositionally biased region" description="Polar residues" evidence="4">
    <location>
        <begin position="46"/>
        <end position="56"/>
    </location>
</feature>
<evidence type="ECO:0000256" key="2">
    <source>
        <dbReference type="ARBA" id="ARBA00010966"/>
    </source>
</evidence>
<dbReference type="Pfam" id="PF25088">
    <property type="entry name" value="GPKOW_C"/>
    <property type="match status" value="1"/>
</dbReference>
<dbReference type="InterPro" id="IPR026822">
    <property type="entry name" value="Spp2/MOS2_G-patch"/>
</dbReference>
<reference evidence="6" key="1">
    <citation type="submission" date="2019-11" db="EMBL/GenBank/DDBJ databases">
        <authorList>
            <person name="Liu Y."/>
            <person name="Hou J."/>
            <person name="Li T.-Q."/>
            <person name="Guan C.-H."/>
            <person name="Wu X."/>
            <person name="Wu H.-Z."/>
            <person name="Ling F."/>
            <person name="Zhang R."/>
            <person name="Shi X.-G."/>
            <person name="Ren J.-P."/>
            <person name="Chen E.-F."/>
            <person name="Sun J.-M."/>
        </authorList>
    </citation>
    <scope>NUCLEOTIDE SEQUENCE</scope>
    <source>
        <strain evidence="6">Adult_tree_wgs_1</strain>
        <tissue evidence="6">Leaves</tissue>
    </source>
</reference>
<comment type="similarity">
    <text evidence="2">Belongs to the MOS2 family.</text>
</comment>
<dbReference type="SUPFAM" id="SSF50104">
    <property type="entry name" value="Translation proteins SH3-like domain"/>
    <property type="match status" value="1"/>
</dbReference>
<dbReference type="PANTHER" id="PTHR15818">
    <property type="entry name" value="G PATCH AND KOW-CONTAINING"/>
    <property type="match status" value="1"/>
</dbReference>
<keyword evidence="7" id="KW-1185">Reference proteome</keyword>
<comment type="caution">
    <text evidence="6">The sequence shown here is derived from an EMBL/GenBank/DDBJ whole genome shotgun (WGS) entry which is preliminary data.</text>
</comment>
<dbReference type="Proteomes" id="UP000626092">
    <property type="component" value="Unassembled WGS sequence"/>
</dbReference>
<evidence type="ECO:0000256" key="1">
    <source>
        <dbReference type="ARBA" id="ARBA00004123"/>
    </source>
</evidence>
<feature type="region of interest" description="Disordered" evidence="4">
    <location>
        <begin position="1"/>
        <end position="108"/>
    </location>
</feature>
<proteinExistence type="inferred from homology"/>
<name>A0A834LW07_RHOSS</name>
<dbReference type="InterPro" id="IPR045166">
    <property type="entry name" value="Spp2-like"/>
</dbReference>
<dbReference type="PANTHER" id="PTHR15818:SF2">
    <property type="entry name" value="G-PATCH DOMAIN AND KOW MOTIFS-CONTAINING PROTEIN"/>
    <property type="match status" value="1"/>
</dbReference>
<gene>
    <name evidence="6" type="ORF">RHSIM_Rhsim01G0089200</name>
</gene>
<dbReference type="Pfam" id="PF12656">
    <property type="entry name" value="G-patch_2"/>
    <property type="match status" value="1"/>
</dbReference>
<dbReference type="Gene3D" id="2.30.30.140">
    <property type="match status" value="1"/>
</dbReference>
<feature type="compositionally biased region" description="Basic and acidic residues" evidence="4">
    <location>
        <begin position="82"/>
        <end position="92"/>
    </location>
</feature>
<dbReference type="GO" id="GO:0000398">
    <property type="term" value="P:mRNA splicing, via spliceosome"/>
    <property type="evidence" value="ECO:0007669"/>
    <property type="project" value="InterPro"/>
</dbReference>
<evidence type="ECO:0000313" key="7">
    <source>
        <dbReference type="Proteomes" id="UP000626092"/>
    </source>
</evidence>
<evidence type="ECO:0000313" key="6">
    <source>
        <dbReference type="EMBL" id="KAF7152787.1"/>
    </source>
</evidence>
<feature type="region of interest" description="Disordered" evidence="4">
    <location>
        <begin position="200"/>
        <end position="219"/>
    </location>
</feature>
<dbReference type="SMART" id="SM00443">
    <property type="entry name" value="G_patch"/>
    <property type="match status" value="1"/>
</dbReference>
<evidence type="ECO:0000256" key="3">
    <source>
        <dbReference type="ARBA" id="ARBA00023242"/>
    </source>
</evidence>
<dbReference type="PROSITE" id="PS50174">
    <property type="entry name" value="G_PATCH"/>
    <property type="match status" value="1"/>
</dbReference>
<dbReference type="EMBL" id="WJXA01000001">
    <property type="protein sequence ID" value="KAF7152787.1"/>
    <property type="molecule type" value="Genomic_DNA"/>
</dbReference>